<dbReference type="GO" id="GO:0005737">
    <property type="term" value="C:cytoplasm"/>
    <property type="evidence" value="ECO:0007669"/>
    <property type="project" value="UniProtKB-SubCell"/>
</dbReference>
<evidence type="ECO:0000256" key="5">
    <source>
        <dbReference type="ARBA" id="ARBA00023134"/>
    </source>
</evidence>
<dbReference type="PANTHER" id="PTHR47977">
    <property type="entry name" value="RAS-RELATED PROTEIN RAB"/>
    <property type="match status" value="1"/>
</dbReference>
<reference evidence="7 8" key="1">
    <citation type="journal article" date="2018" name="Sci. Rep.">
        <title>Genomic signatures of local adaptation to the degree of environmental predictability in rotifers.</title>
        <authorList>
            <person name="Franch-Gras L."/>
            <person name="Hahn C."/>
            <person name="Garcia-Roger E.M."/>
            <person name="Carmona M.J."/>
            <person name="Serra M."/>
            <person name="Gomez A."/>
        </authorList>
    </citation>
    <scope>NUCLEOTIDE SEQUENCE [LARGE SCALE GENOMIC DNA]</scope>
    <source>
        <strain evidence="7">HYR1</strain>
    </source>
</reference>
<dbReference type="NCBIfam" id="TIGR00231">
    <property type="entry name" value="small_GTP"/>
    <property type="match status" value="1"/>
</dbReference>
<dbReference type="Pfam" id="PF00071">
    <property type="entry name" value="Ras"/>
    <property type="match status" value="1"/>
</dbReference>
<dbReference type="GO" id="GO:0005525">
    <property type="term" value="F:GTP binding"/>
    <property type="evidence" value="ECO:0007669"/>
    <property type="project" value="UniProtKB-KW"/>
</dbReference>
<gene>
    <name evidence="7" type="ORF">BpHYR1_032922</name>
</gene>
<dbReference type="AlphaFoldDB" id="A0A3M7SVY6"/>
<dbReference type="InterPro" id="IPR005225">
    <property type="entry name" value="Small_GTP-bd"/>
</dbReference>
<dbReference type="PROSITE" id="PS51421">
    <property type="entry name" value="RAS"/>
    <property type="match status" value="1"/>
</dbReference>
<evidence type="ECO:0000313" key="7">
    <source>
        <dbReference type="EMBL" id="RNA39994.1"/>
    </source>
</evidence>
<dbReference type="CDD" id="cd00154">
    <property type="entry name" value="Rab"/>
    <property type="match status" value="1"/>
</dbReference>
<evidence type="ECO:0000313" key="8">
    <source>
        <dbReference type="Proteomes" id="UP000276133"/>
    </source>
</evidence>
<comment type="subcellular location">
    <subcellularLocation>
        <location evidence="1">Cytoplasm</location>
    </subcellularLocation>
</comment>
<accession>A0A3M7SVY6</accession>
<dbReference type="InterPro" id="IPR050227">
    <property type="entry name" value="Rab"/>
</dbReference>
<dbReference type="SMART" id="SM00173">
    <property type="entry name" value="RAS"/>
    <property type="match status" value="1"/>
</dbReference>
<proteinExistence type="predicted"/>
<dbReference type="STRING" id="10195.A0A3M7SVY6"/>
<dbReference type="PRINTS" id="PR00449">
    <property type="entry name" value="RASTRNSFRMNG"/>
</dbReference>
<feature type="region of interest" description="Disordered" evidence="6">
    <location>
        <begin position="1"/>
        <end position="20"/>
    </location>
</feature>
<keyword evidence="5" id="KW-0342">GTP-binding</keyword>
<dbReference type="SMART" id="SM00176">
    <property type="entry name" value="RAN"/>
    <property type="match status" value="1"/>
</dbReference>
<dbReference type="SMART" id="SM00177">
    <property type="entry name" value="ARF"/>
    <property type="match status" value="1"/>
</dbReference>
<dbReference type="Proteomes" id="UP000276133">
    <property type="component" value="Unassembled WGS sequence"/>
</dbReference>
<dbReference type="GO" id="GO:0003924">
    <property type="term" value="F:GTPase activity"/>
    <property type="evidence" value="ECO:0007669"/>
    <property type="project" value="InterPro"/>
</dbReference>
<evidence type="ECO:0000256" key="3">
    <source>
        <dbReference type="ARBA" id="ARBA00022741"/>
    </source>
</evidence>
<evidence type="ECO:0000256" key="6">
    <source>
        <dbReference type="SAM" id="MobiDB-lite"/>
    </source>
</evidence>
<dbReference type="SMART" id="SM00174">
    <property type="entry name" value="RHO"/>
    <property type="match status" value="1"/>
</dbReference>
<evidence type="ECO:0000256" key="1">
    <source>
        <dbReference type="ARBA" id="ARBA00004496"/>
    </source>
</evidence>
<keyword evidence="3" id="KW-0547">Nucleotide-binding</keyword>
<comment type="caution">
    <text evidence="7">The sequence shown here is derived from an EMBL/GenBank/DDBJ whole genome shotgun (WGS) entry which is preliminary data.</text>
</comment>
<organism evidence="7 8">
    <name type="scientific">Brachionus plicatilis</name>
    <name type="common">Marine rotifer</name>
    <name type="synonym">Brachionus muelleri</name>
    <dbReference type="NCBI Taxonomy" id="10195"/>
    <lineage>
        <taxon>Eukaryota</taxon>
        <taxon>Metazoa</taxon>
        <taxon>Spiralia</taxon>
        <taxon>Gnathifera</taxon>
        <taxon>Rotifera</taxon>
        <taxon>Eurotatoria</taxon>
        <taxon>Monogononta</taxon>
        <taxon>Pseudotrocha</taxon>
        <taxon>Ploima</taxon>
        <taxon>Brachionidae</taxon>
        <taxon>Brachionus</taxon>
    </lineage>
</organism>
<name>A0A3M7SVY6_BRAPC</name>
<dbReference type="SUPFAM" id="SSF52540">
    <property type="entry name" value="P-loop containing nucleoside triphosphate hydrolases"/>
    <property type="match status" value="1"/>
</dbReference>
<keyword evidence="2" id="KW-0963">Cytoplasm</keyword>
<evidence type="ECO:0000256" key="2">
    <source>
        <dbReference type="ARBA" id="ARBA00022490"/>
    </source>
</evidence>
<dbReference type="PROSITE" id="PS51419">
    <property type="entry name" value="RAB"/>
    <property type="match status" value="1"/>
</dbReference>
<dbReference type="OrthoDB" id="9989112at2759"/>
<keyword evidence="4" id="KW-0175">Coiled coil</keyword>
<keyword evidence="8" id="KW-1185">Reference proteome</keyword>
<dbReference type="SMART" id="SM00175">
    <property type="entry name" value="RAB"/>
    <property type="match status" value="1"/>
</dbReference>
<dbReference type="FunFam" id="3.40.50.300:FF:001348">
    <property type="entry name" value="Ras and EF-hand domain-containing protein"/>
    <property type="match status" value="1"/>
</dbReference>
<dbReference type="EMBL" id="REGN01000688">
    <property type="protein sequence ID" value="RNA39994.1"/>
    <property type="molecule type" value="Genomic_DNA"/>
</dbReference>
<dbReference type="Gene3D" id="3.40.50.300">
    <property type="entry name" value="P-loop containing nucleotide triphosphate hydrolases"/>
    <property type="match status" value="1"/>
</dbReference>
<dbReference type="InterPro" id="IPR001806">
    <property type="entry name" value="Small_GTPase"/>
</dbReference>
<dbReference type="InterPro" id="IPR027417">
    <property type="entry name" value="P-loop_NTPase"/>
</dbReference>
<protein>
    <submittedName>
        <fullName evidence="7">Ras and EF-hand domain-containing-like</fullName>
    </submittedName>
</protein>
<evidence type="ECO:0000256" key="4">
    <source>
        <dbReference type="ARBA" id="ARBA00023054"/>
    </source>
</evidence>
<sequence>MNDKRESDSDEDYFPSSKATDDSIFTNCKETNFKINFMHNEELKKIRSGSFSLPKTSSNTVPSLISQHSIRDQSELNQNSDNLKVPSNVSPQRVFKIVFIGDSGVGKTSFVQRFCNNTFRESFSTTIGVDFQVKSIILDDRVIALQLWDTAGQERYRSITKQYFRKADGVICMYDITSEQSFKNLRNWISSMKESASDDCVLTVIGNKTDLCPEDDKRVVRQKDGATLAAEYDALFFETSSKESRCIMEAMEAIARILQEKEDKQIEDVLNLKIKEKKKGCCN</sequence>